<sequence length="735" mass="83176">METTNIAMLGIVNEELTEDNYEYWKVCLERYLISQGLWDVVSGMKARPEENADDYEDWKRKNAMALHAIQLSCGPHMFYKFRKTTSAKVAWEHLAPSHSTRPAVEERAYIPMHFDGFPFPCFVDLILSNFNALNLRIDEAEPDHLRYETLYKAIEKGNWNGIKGLLDQSYNAVRAKISSKGDTALHVAILDGHIHIAEMLVNLMSAEDLEITNEFGNTALSLVAINGSTKLAKAMVNKNPKLVTIENDQNIDGHIPVIVAALYGRKHMVHYLYDKTPIDILSPEKGDRGATLMHCLITAEIYDVALQLLDQYPKLGLTKDRFGKYTLRILAQKPSAFPSGITVHPLPNAIKHSWGSFQVPSDEGNKRGLQQDPNEISLFRELVSSLLKIFGMKVPDVYHRKLVHHEALKILGCICKEIPKLNEIQLRDIGIDDMIHDAVKLGIFEFIDELIKCDSSIIWRKDSKGRTIFAHAIVLRQAKIFSLIREFGTKKNIMAHRHDIFGNNYLHLAAKLSPRTQLEHVSGAALQMQKELQWFKEVETMVQPKCREEINEKNTTPSALFTEEHKELANDGERWMKSTAASGMVVGTLIAAVMFTTAFTVPGGNDEKTGLPIFLKYNEFLIFVASNALSMFFSSTSVLMFLGILTARYEEKDFYRSLPTKVIMGLSCLFLSIVTMMVAFGAAIYMIVHKRLAWVTVPMIVLIVIPIALFSVLQFPLLLHIIYHTYVSTIYSKPK</sequence>
<keyword evidence="2" id="KW-1133">Transmembrane helix</keyword>
<dbReference type="Pfam" id="PF12796">
    <property type="entry name" value="Ank_2"/>
    <property type="match status" value="1"/>
</dbReference>
<dbReference type="PANTHER" id="PTHR24177">
    <property type="entry name" value="CASKIN"/>
    <property type="match status" value="1"/>
</dbReference>
<dbReference type="Pfam" id="PF13962">
    <property type="entry name" value="PGG"/>
    <property type="match status" value="1"/>
</dbReference>
<feature type="transmembrane region" description="Helical" evidence="2">
    <location>
        <begin position="666"/>
        <end position="688"/>
    </location>
</feature>
<reference evidence="4 5" key="1">
    <citation type="submission" date="2019-07" db="EMBL/GenBank/DDBJ databases">
        <title>De Novo Assembly of kiwifruit Actinidia rufa.</title>
        <authorList>
            <person name="Sugita-Konishi S."/>
            <person name="Sato K."/>
            <person name="Mori E."/>
            <person name="Abe Y."/>
            <person name="Kisaki G."/>
            <person name="Hamano K."/>
            <person name="Suezawa K."/>
            <person name="Otani M."/>
            <person name="Fukuda T."/>
            <person name="Manabe T."/>
            <person name="Gomi K."/>
            <person name="Tabuchi M."/>
            <person name="Akimitsu K."/>
            <person name="Kataoka I."/>
        </authorList>
    </citation>
    <scope>NUCLEOTIDE SEQUENCE [LARGE SCALE GENOMIC DNA]</scope>
    <source>
        <strain evidence="5">cv. Fuchu</strain>
    </source>
</reference>
<dbReference type="GO" id="GO:0016020">
    <property type="term" value="C:membrane"/>
    <property type="evidence" value="ECO:0007669"/>
    <property type="project" value="TreeGrafter"/>
</dbReference>
<dbReference type="SUPFAM" id="SSF48403">
    <property type="entry name" value="Ankyrin repeat"/>
    <property type="match status" value="1"/>
</dbReference>
<protein>
    <submittedName>
        <fullName evidence="4">Ankyrin repeat family protein</fullName>
    </submittedName>
</protein>
<keyword evidence="2" id="KW-0472">Membrane</keyword>
<dbReference type="Pfam" id="PF00023">
    <property type="entry name" value="Ank"/>
    <property type="match status" value="1"/>
</dbReference>
<dbReference type="Proteomes" id="UP000585474">
    <property type="component" value="Unassembled WGS sequence"/>
</dbReference>
<feature type="domain" description="PGG" evidence="3">
    <location>
        <begin position="574"/>
        <end position="686"/>
    </location>
</feature>
<dbReference type="PANTHER" id="PTHR24177:SF335">
    <property type="entry name" value="PGG DOMAIN-CONTAINING PROTEIN"/>
    <property type="match status" value="1"/>
</dbReference>
<dbReference type="InterPro" id="IPR026961">
    <property type="entry name" value="PGG_dom"/>
</dbReference>
<feature type="transmembrane region" description="Helical" evidence="2">
    <location>
        <begin position="620"/>
        <end position="645"/>
    </location>
</feature>
<organism evidence="4 5">
    <name type="scientific">Actinidia rufa</name>
    <dbReference type="NCBI Taxonomy" id="165716"/>
    <lineage>
        <taxon>Eukaryota</taxon>
        <taxon>Viridiplantae</taxon>
        <taxon>Streptophyta</taxon>
        <taxon>Embryophyta</taxon>
        <taxon>Tracheophyta</taxon>
        <taxon>Spermatophyta</taxon>
        <taxon>Magnoliopsida</taxon>
        <taxon>eudicotyledons</taxon>
        <taxon>Gunneridae</taxon>
        <taxon>Pentapetalae</taxon>
        <taxon>asterids</taxon>
        <taxon>Ericales</taxon>
        <taxon>Actinidiaceae</taxon>
        <taxon>Actinidia</taxon>
    </lineage>
</organism>
<proteinExistence type="predicted"/>
<feature type="transmembrane region" description="Helical" evidence="2">
    <location>
        <begin position="580"/>
        <end position="600"/>
    </location>
</feature>
<feature type="transmembrane region" description="Helical" evidence="2">
    <location>
        <begin position="700"/>
        <end position="723"/>
    </location>
</feature>
<dbReference type="PROSITE" id="PS50297">
    <property type="entry name" value="ANK_REP_REGION"/>
    <property type="match status" value="1"/>
</dbReference>
<dbReference type="EMBL" id="BJWL01000005">
    <property type="protein sequence ID" value="GFY87549.1"/>
    <property type="molecule type" value="Genomic_DNA"/>
</dbReference>
<dbReference type="SMART" id="SM00248">
    <property type="entry name" value="ANK"/>
    <property type="match status" value="4"/>
</dbReference>
<gene>
    <name evidence="4" type="ORF">Acr_05g0011880</name>
</gene>
<evidence type="ECO:0000313" key="5">
    <source>
        <dbReference type="Proteomes" id="UP000585474"/>
    </source>
</evidence>
<dbReference type="Gene3D" id="1.25.40.20">
    <property type="entry name" value="Ankyrin repeat-containing domain"/>
    <property type="match status" value="2"/>
</dbReference>
<evidence type="ECO:0000259" key="3">
    <source>
        <dbReference type="Pfam" id="PF13962"/>
    </source>
</evidence>
<evidence type="ECO:0000256" key="1">
    <source>
        <dbReference type="PROSITE-ProRule" id="PRU00023"/>
    </source>
</evidence>
<evidence type="ECO:0000313" key="4">
    <source>
        <dbReference type="EMBL" id="GFY87549.1"/>
    </source>
</evidence>
<dbReference type="AlphaFoldDB" id="A0A7J0ENJ4"/>
<keyword evidence="5" id="KW-1185">Reference proteome</keyword>
<evidence type="ECO:0000256" key="2">
    <source>
        <dbReference type="SAM" id="Phobius"/>
    </source>
</evidence>
<keyword evidence="1" id="KW-0040">ANK repeat</keyword>
<comment type="caution">
    <text evidence="4">The sequence shown here is derived from an EMBL/GenBank/DDBJ whole genome shotgun (WGS) entry which is preliminary data.</text>
</comment>
<feature type="repeat" description="ANK" evidence="1">
    <location>
        <begin position="180"/>
        <end position="202"/>
    </location>
</feature>
<dbReference type="PROSITE" id="PS50088">
    <property type="entry name" value="ANK_REPEAT"/>
    <property type="match status" value="1"/>
</dbReference>
<dbReference type="InterPro" id="IPR002110">
    <property type="entry name" value="Ankyrin_rpt"/>
</dbReference>
<dbReference type="Pfam" id="PF14223">
    <property type="entry name" value="Retrotran_gag_2"/>
    <property type="match status" value="1"/>
</dbReference>
<keyword evidence="2" id="KW-0812">Transmembrane</keyword>
<dbReference type="OrthoDB" id="1880601at2759"/>
<accession>A0A7J0ENJ4</accession>
<dbReference type="InterPro" id="IPR036770">
    <property type="entry name" value="Ankyrin_rpt-contain_sf"/>
</dbReference>
<name>A0A7J0ENJ4_9ERIC</name>